<dbReference type="Pfam" id="PF02801">
    <property type="entry name" value="Ketoacyl-synt_C"/>
    <property type="match status" value="2"/>
</dbReference>
<dbReference type="InterPro" id="IPR020807">
    <property type="entry name" value="PKS_DH"/>
</dbReference>
<dbReference type="InterPro" id="IPR016035">
    <property type="entry name" value="Acyl_Trfase/lysoPLipase"/>
</dbReference>
<reference evidence="13 14" key="1">
    <citation type="submission" date="2020-01" db="EMBL/GenBank/DDBJ databases">
        <title>Kibdelosporangium persica a novel Actinomycetes from a hot desert in Iran.</title>
        <authorList>
            <person name="Safaei N."/>
            <person name="Zaburannyi N."/>
            <person name="Mueller R."/>
            <person name="Wink J."/>
        </authorList>
    </citation>
    <scope>NUCLEOTIDE SEQUENCE [LARGE SCALE GENOMIC DNA]</scope>
    <source>
        <strain evidence="13 14">4NS15</strain>
    </source>
</reference>
<dbReference type="InterPro" id="IPR009081">
    <property type="entry name" value="PP-bd_ACP"/>
</dbReference>
<keyword evidence="5" id="KW-0808">Transferase</keyword>
<evidence type="ECO:0000256" key="5">
    <source>
        <dbReference type="ARBA" id="ARBA00022679"/>
    </source>
</evidence>
<dbReference type="InterPro" id="IPR015083">
    <property type="entry name" value="NorB/c/GfsB-D-like_docking"/>
</dbReference>
<dbReference type="Pfam" id="PF22953">
    <property type="entry name" value="SpnB_Rossmann"/>
    <property type="match status" value="2"/>
</dbReference>
<dbReference type="SUPFAM" id="SSF53901">
    <property type="entry name" value="Thiolase-like"/>
    <property type="match status" value="2"/>
</dbReference>
<keyword evidence="4" id="KW-0597">Phosphoprotein</keyword>
<dbReference type="Gene3D" id="1.10.1200.10">
    <property type="entry name" value="ACP-like"/>
    <property type="match status" value="2"/>
</dbReference>
<comment type="pathway">
    <text evidence="2">Antibiotic biosynthesis.</text>
</comment>
<dbReference type="InterPro" id="IPR049552">
    <property type="entry name" value="PKS_DH_N"/>
</dbReference>
<dbReference type="InterPro" id="IPR049900">
    <property type="entry name" value="PKS_mFAS_DH"/>
</dbReference>
<keyword evidence="8" id="KW-0012">Acyltransferase</keyword>
<dbReference type="PANTHER" id="PTHR43775">
    <property type="entry name" value="FATTY ACID SYNTHASE"/>
    <property type="match status" value="1"/>
</dbReference>
<dbReference type="InterPro" id="IPR036291">
    <property type="entry name" value="NAD(P)-bd_dom_sf"/>
</dbReference>
<feature type="domain" description="Carrier" evidence="10">
    <location>
        <begin position="1645"/>
        <end position="1720"/>
    </location>
</feature>
<dbReference type="PROSITE" id="PS00012">
    <property type="entry name" value="PHOSPHOPANTETHEINE"/>
    <property type="match status" value="2"/>
</dbReference>
<dbReference type="SMART" id="SM00827">
    <property type="entry name" value="PKS_AT"/>
    <property type="match status" value="2"/>
</dbReference>
<accession>A0ABX2F6G7</accession>
<evidence type="ECO:0000256" key="8">
    <source>
        <dbReference type="ARBA" id="ARBA00023315"/>
    </source>
</evidence>
<dbReference type="Pfam" id="PF00550">
    <property type="entry name" value="PP-binding"/>
    <property type="match status" value="2"/>
</dbReference>
<dbReference type="CDD" id="cd00833">
    <property type="entry name" value="PKS"/>
    <property type="match status" value="2"/>
</dbReference>
<dbReference type="InterPro" id="IPR050091">
    <property type="entry name" value="PKS_NRPS_Biosynth_Enz"/>
</dbReference>
<dbReference type="RefSeq" id="WP_312872749.1">
    <property type="nucleotide sequence ID" value="NZ_CBCSGW010000003.1"/>
</dbReference>
<dbReference type="InterPro" id="IPR020841">
    <property type="entry name" value="PKS_Beta-ketoAc_synthase_dom"/>
</dbReference>
<name>A0ABX2F6G7_9PSEU</name>
<dbReference type="Gene3D" id="3.40.50.720">
    <property type="entry name" value="NAD(P)-binding Rossmann-like Domain"/>
    <property type="match status" value="2"/>
</dbReference>
<dbReference type="PROSITE" id="PS00606">
    <property type="entry name" value="KS3_1"/>
    <property type="match status" value="2"/>
</dbReference>
<dbReference type="Pfam" id="PF16197">
    <property type="entry name" value="KAsynt_C_assoc"/>
    <property type="match status" value="2"/>
</dbReference>
<evidence type="ECO:0000313" key="14">
    <source>
        <dbReference type="Proteomes" id="UP000763557"/>
    </source>
</evidence>
<sequence length="3449" mass="363367">MAGEENDQKLLSYLKRATADLREAKRRLSEAEERERAPIAIVGMACRYPGGVTSPEDLWRLVSEGADGITGFPADRGWDVDGLYDPEPGKAGKSYVREGGFLHDAADFDPAFFGISPREAVAMDPQQRLLLEVCWEAFERAGVDPGSLRGTATGVFAGVMYHDYGSWMRDIPEEVAGFIGNGVAGSVLSGRIAYTLGLEGPAVTVDTACSSSLVALHWAVRSLRSGECSLALAGGVTVMSTPETFIDFSLQRGLAADARCKAFAAAADGTAWGEGAGILLLERLSDARRNGHRVLGVVRGTAVNQDGASSGLTAPNGPSQQRVIRAALADARLKPSDVDAVEAHGTGTTLGDPIEAQALLATYGKERERPLWLGSVKSNLGHTQAAAGVAGVIKMVMAMRHGVLPRTLHVDAPSPHVDWTAGQVELLTDAVPWDTDGPRRAAVSSFGISGTNSHVVLEQPPVEESVAAQREPSVVPWVLSGASEGALRGQAARLLSFVADQDPVDVGYTLATCRAAFDRRAVVVGRDLEQMRAGLADLAEGDAPVRAALIGGKVALVFPGQGSQWVGMGARLAEESPVFARRLAECAAALEPYVDWSLLDVVRGAESLDRVDVVQPVSFAVMVSLAALWDSYGVQPNAVVGHSQGEIAAAVVAGALSLEDGARVVALRSQAIARTLAGAGGMMSIGLPVAEVEPRLRPGVSIAAVNGPKSVVVSGDPAELDALHEELSAAQVRVRRIAVDYASHSAHVERLRDELLDVLAPITPLVPRIPFRSTVTGQWEERLDAEYWYRNLRQRVLFADTIESLAGAGFTGFVESSSHPVLTPGITETLDALKQDGVVTGTLRRDDGGLDRFLRSAGDLWAGGVEIDWGTAFPEDARQVDLPTYAFDRQRYWLDDIGTVGDVASAGLLATGHPFVGAAVERADGAGVTLTGRIALTTHQWLADHVVEGQILFPGTGFVELAVRAGDEVGHVLLEELTITAPLVLPTGGAVVVQVHVDAPGEDGRRGCAIYSRPEEAPTGLPWTKHAIATLSPGHTQPGFDFTHWPPSEAEPVAVTECYDQLAQAGLEYGPAFQGLRAAWRRGAETFAEITLPAPVRDRAGQFGIHPALLDAALHAIGLGKASDGAELPFAWQHVELFAAAATDLRVRVLPAARDAVSIELADATGTPVASIGSLVLRSVNTEQLAAAGSPRQDSLFRVEWNTVPLDEEMSAERWVVVDPRATELADVLASNVAGLELVAGLDAITAADVVVVPCRTGTDPRTAREATAQVLTTLQSWLSDEQFANTKLLVLTHGAIDGTDLAGAAVSGLVRTAQAENPGRILLVDHDEHDESVRLLPAVTGLEEPEAALRAGAVSVPRLARIHETSTSDEWDPNGTVLITGASGTLAGLVARHLVTELGVRHLLLLSRSGTGPADLPSDVRTVACDVTDRAALAEVLASIPAEHPLTAVVHTAGVLDDGMIGSLTADRLDAVMRPKIDAAWHLHELTQHLDLAQFVLFSSFAGITGSAGQANYAAANTYLDALARHRRRHGLAAQSLAWGFWAQASGMTGHLDAADHARISRDGVTALSTEDGLALFGAAVSQSDPVVAPVRLDLAGLRAQGADLPPIFRGLVPVTRRGVAGAPADVDSLRRSLAGLPEAERERQLLNLVRTHVAAVLGHGSGDAIEPNRAFKELGFDSLTAVELRNRLNTATDLRLPATLVFDYPSPLVLAGFLRDELLGSVESTPAPVSATVKSTEDPIVIVAMSCRYPGGITSPEDLWRLVSGGVDAISGFPRDRGWDVDGVYDPEPGVPGKSYVRQGGFLEDVAAFDPGLFGISPREALEMDPQQRLLLELSWEAFERAGIDPASLRGSQTGVFAGLMHHDYVGSSSGGSLVSGRIAYTFGLEGPAVTVDTACSSSLVALHWAMRSLRSGECSLALAAGVTVMSTPDIFVDFSQQRGLAPDARCKSFAAAADGAAWSEGAGILLLERLSDARRNGHRVLGVVRGSAVNQDGASNGMTAPNGPSQQRVIRAALADAGLTVSDVDAVEAHGTGTTLGDPIEAQALLATYGQDREKPLWLGSIKSNLGHAQAAAGVAGVIKMIMAMRHRMLPKTLHVDRPSTHVDWTEGAVELLTEAVSWDADRPRRAGVSSFGISGTNAHVILEEPPAADAVAETADPPVVPLILSGKTEQAVLDQAGRLLPVVDSARAADVSRALTRRTGFEHRAAVTGGDRAELRAGLAALAEGREIAGVARGSVSGGGVGFVFSGQGSQWVGMGRELSGRFAVFAGALDDVLSRLDGGLRSVMWGDDAEALNQTGFTQPALFAVEVALFRLLESWGVRPDCVGGHSIGEIAAAHVAGVLSLDDACALVSARGKLMQALPAGGVMVAVQAGESEVVPLLGEGVSIAAVNGPVSVVLSGVEDAVLAVVGRLGCKWKRLRVSHAFHSSLMDPMVDEFRRTVEKVAFGAPMLPVIAAGDVTSPEFWVSHVREPVLFMDTLRRMADRGVTTFLEIGPDAVLSGMGPECVQGKDVAFVPVQRRDRDQVQTVVSAVGQAWARGVNVDWAALVPGTGLADLPTYPFQHRRYWLEPAPSAGDVTSSGQDAADHPMLAAVVHSPEADTVTLTGQLSVRNQPWLAEHRLGGSVILPGAAFVELVIRAGDEVQCPRVDELTLEAPLSLTDREAVRLQVVVGEPDAQARRAVTVYARAEREQTWTKHASGFLAPQATPAPALTWPPEDATPVEIGELYELLAGQGYDYGPLFTGLRAVWRRGEEIFAEVGLPENATTTGFGIHPALLDATLHPAELFAEDNELTMPFAWRGVTLHATGATQLRVRLTGSGATSRSITATDPAGAPVITVDELVVRPVDNRVSTRDLFTVDLIPVPGGQAAEERWAVIGDAPLDSPAYPNLSSLLTDPCPDKVLYFPSPTVDDVVTAVHSVTADVLALLTEWLADDRCASATLVVVTGRSELIDGAVTGLVRAAQAENPGRIVLVHLEGDAYAELPAALSSGEPELHVRPGELRAPRLTPATGSGRPLEPGDTVLITGGTGGLGAAVARHLAARPGVRKLVLVSRRGPAVSGADRLVSELTELGTEAVVVACDVADRYAVAKLLAEHPVSGVVHAAGVVDDGLIGSLTPERLDAVLRPKVDAAWNLHELVGEVSMFALFSSAAGTFDGAGQGNYAAANGFLDALATHRRALGLPATSLPWGLWAERTGMAGALDEADLRRMSRAGMKALSTEDGLALFDAALGLDAAVVLPMRLDTAVIDQPAPAMLRGLVRSTPQRRTAAAEPVEVPLSERLTALQAKERAPYLLELVRTHVAIVLGHDGPRAIEPTRGFVELGVDSLAALELRNRLAKVAEIRLPATLTYDYPTPAAIAGLLLEELVDEQASPLDEELSAIEAALTAAQPGDDQHTKILARLRVMTAKWTDGADTPSNEEWLESASADELFDILDSEFETPTNPS</sequence>
<dbReference type="InterPro" id="IPR036736">
    <property type="entry name" value="ACP-like_sf"/>
</dbReference>
<dbReference type="InterPro" id="IPR020806">
    <property type="entry name" value="PKS_PP-bd"/>
</dbReference>
<evidence type="ECO:0000256" key="1">
    <source>
        <dbReference type="ARBA" id="ARBA00001957"/>
    </source>
</evidence>
<feature type="domain" description="PKS/mFAS DH" evidence="12">
    <location>
        <begin position="913"/>
        <end position="1186"/>
    </location>
</feature>
<feature type="active site" description="Proton acceptor; for dehydratase activity" evidence="9">
    <location>
        <position position="945"/>
    </location>
</feature>
<dbReference type="Gene3D" id="3.30.70.3290">
    <property type="match status" value="2"/>
</dbReference>
<dbReference type="SUPFAM" id="SSF55048">
    <property type="entry name" value="Probable ACP-binding domain of malonyl-CoA ACP transacylase"/>
    <property type="match status" value="2"/>
</dbReference>
<dbReference type="InterPro" id="IPR016036">
    <property type="entry name" value="Malonyl_transacylase_ACP-bd"/>
</dbReference>
<dbReference type="SMART" id="SM00822">
    <property type="entry name" value="PKS_KR"/>
    <property type="match status" value="2"/>
</dbReference>
<dbReference type="SMART" id="SM01294">
    <property type="entry name" value="PKS_PP_betabranch"/>
    <property type="match status" value="1"/>
</dbReference>
<dbReference type="SUPFAM" id="SSF51735">
    <property type="entry name" value="NAD(P)-binding Rossmann-fold domains"/>
    <property type="match status" value="4"/>
</dbReference>
<feature type="domain" description="Ketosynthase family 3 (KS3)" evidence="11">
    <location>
        <begin position="1739"/>
        <end position="2148"/>
    </location>
</feature>
<dbReference type="PROSITE" id="PS52004">
    <property type="entry name" value="KS3_2"/>
    <property type="match status" value="2"/>
</dbReference>
<keyword evidence="7" id="KW-0511">Multifunctional enzyme</keyword>
<dbReference type="PROSITE" id="PS50075">
    <property type="entry name" value="CARRIER"/>
    <property type="match status" value="2"/>
</dbReference>
<keyword evidence="14" id="KW-1185">Reference proteome</keyword>
<dbReference type="InterPro" id="IPR014043">
    <property type="entry name" value="Acyl_transferase_dom"/>
</dbReference>
<dbReference type="SMART" id="SM00826">
    <property type="entry name" value="PKS_DH"/>
    <property type="match status" value="2"/>
</dbReference>
<evidence type="ECO:0000256" key="6">
    <source>
        <dbReference type="ARBA" id="ARBA00023194"/>
    </source>
</evidence>
<dbReference type="Proteomes" id="UP000763557">
    <property type="component" value="Unassembled WGS sequence"/>
</dbReference>
<dbReference type="InterPro" id="IPR006162">
    <property type="entry name" value="Ppantetheine_attach_site"/>
</dbReference>
<dbReference type="SUPFAM" id="SSF47336">
    <property type="entry name" value="ACP-like"/>
    <property type="match status" value="2"/>
</dbReference>
<feature type="region of interest" description="N-terminal hotdog fold" evidence="9">
    <location>
        <begin position="2590"/>
        <end position="2712"/>
    </location>
</feature>
<dbReference type="InterPro" id="IPR014030">
    <property type="entry name" value="Ketoacyl_synth_N"/>
</dbReference>
<dbReference type="InterPro" id="IPR042104">
    <property type="entry name" value="PKS_dehydratase_sf"/>
</dbReference>
<dbReference type="PROSITE" id="PS52019">
    <property type="entry name" value="PKS_MFAS_DH"/>
    <property type="match status" value="2"/>
</dbReference>
<dbReference type="InterPro" id="IPR013968">
    <property type="entry name" value="PKS_KR"/>
</dbReference>
<dbReference type="EMBL" id="JAAATY010000010">
    <property type="protein sequence ID" value="NRN66560.1"/>
    <property type="molecule type" value="Genomic_DNA"/>
</dbReference>
<gene>
    <name evidence="13" type="ORF">GC106_37850</name>
</gene>
<dbReference type="InterPro" id="IPR014031">
    <property type="entry name" value="Ketoacyl_synth_C"/>
</dbReference>
<keyword evidence="6" id="KW-0045">Antibiotic biosynthesis</keyword>
<dbReference type="PANTHER" id="PTHR43775:SF51">
    <property type="entry name" value="INACTIVE PHENOLPHTHIOCEROL SYNTHESIS POLYKETIDE SYNTHASE TYPE I PKS1-RELATED"/>
    <property type="match status" value="1"/>
</dbReference>
<comment type="caution">
    <text evidence="13">The sequence shown here is derived from an EMBL/GenBank/DDBJ whole genome shotgun (WGS) entry which is preliminary data.</text>
</comment>
<feature type="domain" description="Ketosynthase family 3 (KS3)" evidence="11">
    <location>
        <begin position="36"/>
        <end position="459"/>
    </location>
</feature>
<evidence type="ECO:0000256" key="4">
    <source>
        <dbReference type="ARBA" id="ARBA00022553"/>
    </source>
</evidence>
<evidence type="ECO:0000256" key="7">
    <source>
        <dbReference type="ARBA" id="ARBA00023268"/>
    </source>
</evidence>
<dbReference type="InterPro" id="IPR055123">
    <property type="entry name" value="SpnB-like_Rossmann"/>
</dbReference>
<evidence type="ECO:0000256" key="9">
    <source>
        <dbReference type="PROSITE-ProRule" id="PRU01363"/>
    </source>
</evidence>
<dbReference type="InterPro" id="IPR018201">
    <property type="entry name" value="Ketoacyl_synth_AS"/>
</dbReference>
<dbReference type="Pfam" id="PF14765">
    <property type="entry name" value="PS-DH"/>
    <property type="match status" value="2"/>
</dbReference>
<dbReference type="InterPro" id="IPR016039">
    <property type="entry name" value="Thiolase-like"/>
</dbReference>
<dbReference type="SMART" id="SM00825">
    <property type="entry name" value="PKS_KS"/>
    <property type="match status" value="2"/>
</dbReference>
<dbReference type="InterPro" id="IPR032821">
    <property type="entry name" value="PKS_assoc"/>
</dbReference>
<keyword evidence="3" id="KW-0596">Phosphopantetheine</keyword>
<dbReference type="InterPro" id="IPR057326">
    <property type="entry name" value="KR_dom"/>
</dbReference>
<evidence type="ECO:0000259" key="10">
    <source>
        <dbReference type="PROSITE" id="PS50075"/>
    </source>
</evidence>
<protein>
    <submittedName>
        <fullName evidence="13">Beta-ketoacyl synthase</fullName>
    </submittedName>
</protein>
<feature type="active site" description="Proton acceptor; for dehydratase activity" evidence="9">
    <location>
        <position position="2622"/>
    </location>
</feature>
<dbReference type="SMART" id="SM00823">
    <property type="entry name" value="PKS_PP"/>
    <property type="match status" value="2"/>
</dbReference>
<dbReference type="Pfam" id="PF08990">
    <property type="entry name" value="Docking"/>
    <property type="match status" value="1"/>
</dbReference>
<feature type="active site" description="Proton donor; for dehydratase activity" evidence="9">
    <location>
        <position position="2781"/>
    </location>
</feature>
<evidence type="ECO:0000256" key="2">
    <source>
        <dbReference type="ARBA" id="ARBA00004792"/>
    </source>
</evidence>
<evidence type="ECO:0000256" key="3">
    <source>
        <dbReference type="ARBA" id="ARBA00022450"/>
    </source>
</evidence>
<evidence type="ECO:0000259" key="11">
    <source>
        <dbReference type="PROSITE" id="PS52004"/>
    </source>
</evidence>
<dbReference type="Gene3D" id="3.40.366.10">
    <property type="entry name" value="Malonyl-Coenzyme A Acyl Carrier Protein, domain 2"/>
    <property type="match status" value="2"/>
</dbReference>
<feature type="active site" description="Proton donor; for dehydratase activity" evidence="9">
    <location>
        <position position="1111"/>
    </location>
</feature>
<feature type="region of interest" description="C-terminal hotdog fold" evidence="9">
    <location>
        <begin position="2722"/>
        <end position="2856"/>
    </location>
</feature>
<evidence type="ECO:0000313" key="13">
    <source>
        <dbReference type="EMBL" id="NRN66560.1"/>
    </source>
</evidence>
<dbReference type="InterPro" id="IPR001227">
    <property type="entry name" value="Ac_transferase_dom_sf"/>
</dbReference>
<dbReference type="CDD" id="cd08956">
    <property type="entry name" value="KR_3_FAS_SDR_x"/>
    <property type="match status" value="2"/>
</dbReference>
<dbReference type="Pfam" id="PF00109">
    <property type="entry name" value="ketoacyl-synt"/>
    <property type="match status" value="2"/>
</dbReference>
<feature type="domain" description="PKS/mFAS DH" evidence="12">
    <location>
        <begin position="2590"/>
        <end position="2856"/>
    </location>
</feature>
<dbReference type="Gene3D" id="3.40.47.10">
    <property type="match status" value="2"/>
</dbReference>
<comment type="cofactor">
    <cofactor evidence="1">
        <name>pantetheine 4'-phosphate</name>
        <dbReference type="ChEBI" id="CHEBI:47942"/>
    </cofactor>
</comment>
<organism evidence="13 14">
    <name type="scientific">Kibdelosporangium persicum</name>
    <dbReference type="NCBI Taxonomy" id="2698649"/>
    <lineage>
        <taxon>Bacteria</taxon>
        <taxon>Bacillati</taxon>
        <taxon>Actinomycetota</taxon>
        <taxon>Actinomycetes</taxon>
        <taxon>Pseudonocardiales</taxon>
        <taxon>Pseudonocardiaceae</taxon>
        <taxon>Kibdelosporangium</taxon>
    </lineage>
</organism>
<dbReference type="InterPro" id="IPR049551">
    <property type="entry name" value="PKS_DH_C"/>
</dbReference>
<feature type="region of interest" description="C-terminal hotdog fold" evidence="9">
    <location>
        <begin position="1050"/>
        <end position="1186"/>
    </location>
</feature>
<feature type="domain" description="Carrier" evidence="10">
    <location>
        <begin position="3295"/>
        <end position="3370"/>
    </location>
</feature>
<dbReference type="Pfam" id="PF00698">
    <property type="entry name" value="Acyl_transf_1"/>
    <property type="match status" value="2"/>
</dbReference>
<feature type="region of interest" description="N-terminal hotdog fold" evidence="9">
    <location>
        <begin position="913"/>
        <end position="1038"/>
    </location>
</feature>
<evidence type="ECO:0000259" key="12">
    <source>
        <dbReference type="PROSITE" id="PS52019"/>
    </source>
</evidence>
<dbReference type="Pfam" id="PF08659">
    <property type="entry name" value="KR"/>
    <property type="match status" value="2"/>
</dbReference>
<dbReference type="Gene3D" id="3.10.129.110">
    <property type="entry name" value="Polyketide synthase dehydratase"/>
    <property type="match status" value="2"/>
</dbReference>
<dbReference type="SUPFAM" id="SSF52151">
    <property type="entry name" value="FabD/lysophospholipase-like"/>
    <property type="match status" value="2"/>
</dbReference>
<proteinExistence type="predicted"/>
<dbReference type="Pfam" id="PF21089">
    <property type="entry name" value="PKS_DH_N"/>
    <property type="match status" value="2"/>
</dbReference>